<keyword evidence="3" id="KW-1185">Reference proteome</keyword>
<evidence type="ECO:0000313" key="3">
    <source>
        <dbReference type="Proteomes" id="UP001226389"/>
    </source>
</evidence>
<dbReference type="EMBL" id="JAUSSY010000007">
    <property type="protein sequence ID" value="MDQ0119084.1"/>
    <property type="molecule type" value="Genomic_DNA"/>
</dbReference>
<keyword evidence="1" id="KW-1133">Transmembrane helix</keyword>
<accession>A0ABT9UL12</accession>
<feature type="transmembrane region" description="Helical" evidence="1">
    <location>
        <begin position="136"/>
        <end position="158"/>
    </location>
</feature>
<keyword evidence="1" id="KW-0472">Membrane</keyword>
<feature type="transmembrane region" description="Helical" evidence="1">
    <location>
        <begin position="81"/>
        <end position="100"/>
    </location>
</feature>
<name>A0ABT9UL12_9MICC</name>
<proteinExistence type="predicted"/>
<gene>
    <name evidence="2" type="ORF">J2T22_002271</name>
</gene>
<organism evidence="2 3">
    <name type="scientific">Pseudarthrobacter defluvii</name>
    <dbReference type="NCBI Taxonomy" id="410837"/>
    <lineage>
        <taxon>Bacteria</taxon>
        <taxon>Bacillati</taxon>
        <taxon>Actinomycetota</taxon>
        <taxon>Actinomycetes</taxon>
        <taxon>Micrococcales</taxon>
        <taxon>Micrococcaceae</taxon>
        <taxon>Pseudarthrobacter</taxon>
    </lineage>
</organism>
<dbReference type="RefSeq" id="WP_307490449.1">
    <property type="nucleotide sequence ID" value="NZ_JAUSSY010000007.1"/>
</dbReference>
<evidence type="ECO:0000256" key="1">
    <source>
        <dbReference type="SAM" id="Phobius"/>
    </source>
</evidence>
<dbReference type="Proteomes" id="UP001226389">
    <property type="component" value="Unassembled WGS sequence"/>
</dbReference>
<protein>
    <submittedName>
        <fullName evidence="2">ABC-type multidrug transport system permease subunit</fullName>
    </submittedName>
</protein>
<feature type="transmembrane region" description="Helical" evidence="1">
    <location>
        <begin position="45"/>
        <end position="69"/>
    </location>
</feature>
<keyword evidence="1" id="KW-0812">Transmembrane</keyword>
<sequence length="161" mass="16304">MSDSSRVKPGGSMKGAVAFGAVALLCVVAGGLVAAVTGPLRLEHGSWAAAYLVLVGGVAQGALGIAQYFVAPQRFVGWKAVAELVAWNGASAAVIGGTLIGNPWVVDAGGALLVVSLALMFRTVQGRGPTSGWFLWGYRALLVAIAVSIPIGLVLSHLRAP</sequence>
<evidence type="ECO:0000313" key="2">
    <source>
        <dbReference type="EMBL" id="MDQ0119084.1"/>
    </source>
</evidence>
<reference evidence="2 3" key="1">
    <citation type="submission" date="2023-07" db="EMBL/GenBank/DDBJ databases">
        <title>Sorghum-associated microbial communities from plants grown in Nebraska, USA.</title>
        <authorList>
            <person name="Schachtman D."/>
        </authorList>
    </citation>
    <scope>NUCLEOTIDE SEQUENCE [LARGE SCALE GENOMIC DNA]</scope>
    <source>
        <strain evidence="2 3">DS994</strain>
    </source>
</reference>
<comment type="caution">
    <text evidence="2">The sequence shown here is derived from an EMBL/GenBank/DDBJ whole genome shotgun (WGS) entry which is preliminary data.</text>
</comment>